<sequence>MGSTEIISLPSAPEQLSVPFSTPTKIGSPHSLENDAIPEAIATNDIDDFTDQEIADAIDTVLRTSIYTGSSRELMVNAINDTVHGRMSLTQAAAKFGIPFSTIHPYVKKLRQRLGLAAPPDVRRPRAPGKRKAVKAEEADFSIDGNADAQINPCPKKPRKKRSPPPGYIPFKQIVIPEHWKLFPEKMKDAVWSAVSFCNYDNVEKKYRLCHAILDVMIGQKTLKSAAHNNNIPFTTLQTYFHRSRITLEKYMENDEEVCKAKQTEDSPTSNADISLDDSLTLLSTLSHEQLLSLFLNGEGSKEQMDAFRTTASTPSTERSTGKSVDAVSDWLISKKMSENGENECGSPTTQMNGEQTGSRKRKPQIVKRVNDGLNVSTTSNSSAASQMSDFLAERFGLTMMKVDENGQTNLDVSDIEKLHQPSVINCEHKLAKTLVNYYANHVLEVKEKSNNKLLRAWEDAIIGVSTNGVENFAEVIPKEFDKHLDIINNLMTILPQKFAIFKLRITPDVSNWAKGKDLLQNQKLFHGCLLSEPPETFRELMTSYLRRQIVDYVEFIASAGFPVDQTLISFLLKEIVKDRSLPDLYQKHEYDEQYRRIINSEKLKRFFQ</sequence>
<evidence type="ECO:0000313" key="2">
    <source>
        <dbReference type="WBParaSite" id="JU765_v2.g16313.t1"/>
    </source>
</evidence>
<reference evidence="2" key="1">
    <citation type="submission" date="2022-11" db="UniProtKB">
        <authorList>
            <consortium name="WormBaseParasite"/>
        </authorList>
    </citation>
    <scope>IDENTIFICATION</scope>
</reference>
<dbReference type="Proteomes" id="UP000887576">
    <property type="component" value="Unplaced"/>
</dbReference>
<organism evidence="1 2">
    <name type="scientific">Panagrolaimus sp. JU765</name>
    <dbReference type="NCBI Taxonomy" id="591449"/>
    <lineage>
        <taxon>Eukaryota</taxon>
        <taxon>Metazoa</taxon>
        <taxon>Ecdysozoa</taxon>
        <taxon>Nematoda</taxon>
        <taxon>Chromadorea</taxon>
        <taxon>Rhabditida</taxon>
        <taxon>Tylenchina</taxon>
        <taxon>Panagrolaimomorpha</taxon>
        <taxon>Panagrolaimoidea</taxon>
        <taxon>Panagrolaimidae</taxon>
        <taxon>Panagrolaimus</taxon>
    </lineage>
</organism>
<proteinExistence type="predicted"/>
<protein>
    <submittedName>
        <fullName evidence="2">HTH psq-type domain-containing protein</fullName>
    </submittedName>
</protein>
<evidence type="ECO:0000313" key="1">
    <source>
        <dbReference type="Proteomes" id="UP000887576"/>
    </source>
</evidence>
<dbReference type="WBParaSite" id="JU765_v2.g16313.t1">
    <property type="protein sequence ID" value="JU765_v2.g16313.t1"/>
    <property type="gene ID" value="JU765_v2.g16313"/>
</dbReference>
<name>A0AC34QH38_9BILA</name>
<accession>A0AC34QH38</accession>